<comment type="catalytic activity">
    <reaction evidence="10 11">
        <text>DNA(n) + a 2'-deoxyribonucleoside 5'-triphosphate = DNA(n+1) + diphosphate</text>
        <dbReference type="Rhea" id="RHEA:22508"/>
        <dbReference type="Rhea" id="RHEA-COMP:17339"/>
        <dbReference type="Rhea" id="RHEA-COMP:17340"/>
        <dbReference type="ChEBI" id="CHEBI:33019"/>
        <dbReference type="ChEBI" id="CHEBI:61560"/>
        <dbReference type="ChEBI" id="CHEBI:173112"/>
        <dbReference type="EC" id="2.7.7.7"/>
    </reaction>
</comment>
<dbReference type="PANTHER" id="PTHR11669">
    <property type="entry name" value="REPLICATION FACTOR C / DNA POLYMERASE III GAMMA-TAU SUBUNIT"/>
    <property type="match status" value="1"/>
</dbReference>
<evidence type="ECO:0000256" key="7">
    <source>
        <dbReference type="ARBA" id="ARBA00022833"/>
    </source>
</evidence>
<dbReference type="GO" id="GO:0046872">
    <property type="term" value="F:metal ion binding"/>
    <property type="evidence" value="ECO:0007669"/>
    <property type="project" value="UniProtKB-KW"/>
</dbReference>
<evidence type="ECO:0000256" key="9">
    <source>
        <dbReference type="ARBA" id="ARBA00022932"/>
    </source>
</evidence>
<evidence type="ECO:0000256" key="1">
    <source>
        <dbReference type="ARBA" id="ARBA00006360"/>
    </source>
</evidence>
<dbReference type="Gene3D" id="3.40.50.300">
    <property type="entry name" value="P-loop containing nucleotide triphosphate hydrolases"/>
    <property type="match status" value="1"/>
</dbReference>
<dbReference type="GO" id="GO:0009360">
    <property type="term" value="C:DNA polymerase III complex"/>
    <property type="evidence" value="ECO:0007669"/>
    <property type="project" value="InterPro"/>
</dbReference>
<dbReference type="EC" id="2.7.7.7" evidence="11"/>
<evidence type="ECO:0000256" key="2">
    <source>
        <dbReference type="ARBA" id="ARBA00022679"/>
    </source>
</evidence>
<dbReference type="Pfam" id="PF22608">
    <property type="entry name" value="DNAX_ATPase_lid"/>
    <property type="match status" value="1"/>
</dbReference>
<feature type="domain" description="AAA+ ATPase" evidence="12">
    <location>
        <begin position="36"/>
        <end position="191"/>
    </location>
</feature>
<dbReference type="Proteomes" id="UP000230903">
    <property type="component" value="Unassembled WGS sequence"/>
</dbReference>
<dbReference type="GO" id="GO:0005524">
    <property type="term" value="F:ATP binding"/>
    <property type="evidence" value="ECO:0007669"/>
    <property type="project" value="UniProtKB-KW"/>
</dbReference>
<dbReference type="Pfam" id="PF13177">
    <property type="entry name" value="DNA_pol3_delta2"/>
    <property type="match status" value="1"/>
</dbReference>
<keyword evidence="8 11" id="KW-0067">ATP-binding</keyword>
<dbReference type="PANTHER" id="PTHR11669:SF0">
    <property type="entry name" value="PROTEIN STICHEL-LIKE 2"/>
    <property type="match status" value="1"/>
</dbReference>
<evidence type="ECO:0000256" key="11">
    <source>
        <dbReference type="RuleBase" id="RU364063"/>
    </source>
</evidence>
<dbReference type="GO" id="GO:0006261">
    <property type="term" value="P:DNA-templated DNA replication"/>
    <property type="evidence" value="ECO:0007669"/>
    <property type="project" value="TreeGrafter"/>
</dbReference>
<evidence type="ECO:0000256" key="6">
    <source>
        <dbReference type="ARBA" id="ARBA00022741"/>
    </source>
</evidence>
<keyword evidence="5" id="KW-0479">Metal-binding</keyword>
<dbReference type="Pfam" id="PF12169">
    <property type="entry name" value="DNA_pol3_gamma3"/>
    <property type="match status" value="1"/>
</dbReference>
<comment type="caution">
    <text evidence="13">The sequence shown here is derived from an EMBL/GenBank/DDBJ whole genome shotgun (WGS) entry which is preliminary data.</text>
</comment>
<sequence length="369" mass="40909">MAQALYRKYRPKTFADVFGQSHVVTVLKNAAKADRLSHAYLFYGPRGSGKTTIARLLAKVANCQTRQDDATFAKKGEPCNKCGPCEEISAGRGIDVIEIDAASNRGIDEIRSLKEGIRLSPSSYKHKVVIIDETHMLTKEAFNALLKTLEEPPAHAILILATTELDKVPATITSRTQRFHFTRHTVADISKKLESIAEIEKINIDKDAIELIASLAEGSFRDGESLIQQAASLADKITLKTIEAGLGQVGLDKTTKLAELILTRELKSALAYLKEVDDMGLNVIDLTKELVHYLRKILTLKFNPDLEADIARDLTTKELAQLKTITKQTSPDQLIAILKSLIRAFSEMRYSPFASIPLEIAIIENLREK</sequence>
<dbReference type="InterPro" id="IPR027417">
    <property type="entry name" value="P-loop_NTPase"/>
</dbReference>
<evidence type="ECO:0000256" key="10">
    <source>
        <dbReference type="ARBA" id="ARBA00049244"/>
    </source>
</evidence>
<dbReference type="InterPro" id="IPR012763">
    <property type="entry name" value="DNA_pol_III_sug/sutau_N"/>
</dbReference>
<dbReference type="FunFam" id="3.40.50.300:FF:000014">
    <property type="entry name" value="DNA polymerase III subunit gamma/tau"/>
    <property type="match status" value="1"/>
</dbReference>
<dbReference type="AlphaFoldDB" id="A0A2H0UP34"/>
<dbReference type="InterPro" id="IPR003593">
    <property type="entry name" value="AAA+_ATPase"/>
</dbReference>
<dbReference type="GO" id="GO:0003887">
    <property type="term" value="F:DNA-directed DNA polymerase activity"/>
    <property type="evidence" value="ECO:0007669"/>
    <property type="project" value="UniProtKB-KW"/>
</dbReference>
<name>A0A2H0UP34_9BACT</name>
<dbReference type="InterPro" id="IPR045085">
    <property type="entry name" value="HLD_clamp_pol_III_gamma_tau"/>
</dbReference>
<dbReference type="Gene3D" id="1.20.272.10">
    <property type="match status" value="1"/>
</dbReference>
<keyword evidence="7" id="KW-0862">Zinc</keyword>
<dbReference type="NCBIfam" id="NF004046">
    <property type="entry name" value="PRK05563.1"/>
    <property type="match status" value="1"/>
</dbReference>
<keyword evidence="6 11" id="KW-0547">Nucleotide-binding</keyword>
<evidence type="ECO:0000256" key="8">
    <source>
        <dbReference type="ARBA" id="ARBA00022840"/>
    </source>
</evidence>
<dbReference type="SUPFAM" id="SSF48019">
    <property type="entry name" value="post-AAA+ oligomerization domain-like"/>
    <property type="match status" value="1"/>
</dbReference>
<dbReference type="Gene3D" id="1.10.8.60">
    <property type="match status" value="1"/>
</dbReference>
<dbReference type="NCBIfam" id="TIGR02397">
    <property type="entry name" value="dnaX_nterm"/>
    <property type="match status" value="1"/>
</dbReference>
<comment type="subunit">
    <text evidence="11">DNA polymerase III contains a core (composed of alpha, epsilon and theta chains) that associates with a tau subunit. This core dimerizes to form the POLIII' complex. PolIII' associates with the gamma complex (composed of gamma, delta, delta', psi and chi chains) and with the beta chain to form the complete DNA polymerase III complex.</text>
</comment>
<evidence type="ECO:0000256" key="4">
    <source>
        <dbReference type="ARBA" id="ARBA00022705"/>
    </source>
</evidence>
<evidence type="ECO:0000313" key="14">
    <source>
        <dbReference type="Proteomes" id="UP000230903"/>
    </source>
</evidence>
<keyword evidence="2 11" id="KW-0808">Transferase</keyword>
<dbReference type="CDD" id="cd00009">
    <property type="entry name" value="AAA"/>
    <property type="match status" value="1"/>
</dbReference>
<dbReference type="GO" id="GO:0003677">
    <property type="term" value="F:DNA binding"/>
    <property type="evidence" value="ECO:0007669"/>
    <property type="project" value="InterPro"/>
</dbReference>
<evidence type="ECO:0000256" key="5">
    <source>
        <dbReference type="ARBA" id="ARBA00022723"/>
    </source>
</evidence>
<reference evidence="14" key="1">
    <citation type="submission" date="2017-09" db="EMBL/GenBank/DDBJ databases">
        <title>Depth-based differentiation of microbial function through sediment-hosted aquifers and enrichment of novel symbionts in the deep terrestrial subsurface.</title>
        <authorList>
            <person name="Probst A.J."/>
            <person name="Ladd B."/>
            <person name="Jarett J.K."/>
            <person name="Geller-Mcgrath D.E."/>
            <person name="Sieber C.M.K."/>
            <person name="Emerson J.B."/>
            <person name="Anantharaman K."/>
            <person name="Thomas B.C."/>
            <person name="Malmstrom R."/>
            <person name="Stieglmeier M."/>
            <person name="Klingl A."/>
            <person name="Woyke T."/>
            <person name="Ryan C.M."/>
            <person name="Banfield J.F."/>
        </authorList>
    </citation>
    <scope>NUCLEOTIDE SEQUENCE [LARGE SCALE GENOMIC DNA]</scope>
</reference>
<comment type="function">
    <text evidence="11">DNA polymerase III is a complex, multichain enzyme responsible for most of the replicative synthesis in bacteria. This DNA polymerase also exhibits 3' to 5' exonuclease activity.</text>
</comment>
<accession>A0A2H0UP34</accession>
<dbReference type="InterPro" id="IPR050238">
    <property type="entry name" value="DNA_Rep/Repair_Clamp_Loader"/>
</dbReference>
<dbReference type="SMART" id="SM00382">
    <property type="entry name" value="AAA"/>
    <property type="match status" value="1"/>
</dbReference>
<protein>
    <recommendedName>
        <fullName evidence="11">DNA polymerase III subunit gamma/tau</fullName>
        <ecNumber evidence="11">2.7.7.7</ecNumber>
    </recommendedName>
</protein>
<gene>
    <name evidence="11" type="primary">dnaX</name>
    <name evidence="13" type="ORF">COU10_00560</name>
</gene>
<evidence type="ECO:0000256" key="3">
    <source>
        <dbReference type="ARBA" id="ARBA00022695"/>
    </source>
</evidence>
<organism evidence="13 14">
    <name type="scientific">Candidatus Harrisonbacteria bacterium CG10_big_fil_rev_8_21_14_0_10_45_28</name>
    <dbReference type="NCBI Taxonomy" id="1974586"/>
    <lineage>
        <taxon>Bacteria</taxon>
        <taxon>Candidatus Harrisoniibacteriota</taxon>
    </lineage>
</organism>
<dbReference type="SUPFAM" id="SSF52540">
    <property type="entry name" value="P-loop containing nucleoside triphosphate hydrolases"/>
    <property type="match status" value="1"/>
</dbReference>
<keyword evidence="4 11" id="KW-0235">DNA replication</keyword>
<dbReference type="CDD" id="cd18137">
    <property type="entry name" value="HLD_clamp_pol_III_gamma_tau"/>
    <property type="match status" value="1"/>
</dbReference>
<keyword evidence="3 11" id="KW-0548">Nucleotidyltransferase</keyword>
<keyword evidence="9 11" id="KW-0239">DNA-directed DNA polymerase</keyword>
<dbReference type="InterPro" id="IPR008921">
    <property type="entry name" value="DNA_pol3_clamp-load_cplx_C"/>
</dbReference>
<dbReference type="InterPro" id="IPR022754">
    <property type="entry name" value="DNA_pol_III_gamma-3"/>
</dbReference>
<comment type="similarity">
    <text evidence="1 11">Belongs to the DnaX/STICHEL family.</text>
</comment>
<proteinExistence type="inferred from homology"/>
<evidence type="ECO:0000313" key="13">
    <source>
        <dbReference type="EMBL" id="PIR88189.1"/>
    </source>
</evidence>
<dbReference type="EMBL" id="PFBC01000010">
    <property type="protein sequence ID" value="PIR88189.1"/>
    <property type="molecule type" value="Genomic_DNA"/>
</dbReference>
<evidence type="ECO:0000259" key="12">
    <source>
        <dbReference type="SMART" id="SM00382"/>
    </source>
</evidence>